<evidence type="ECO:0000256" key="1">
    <source>
        <dbReference type="PROSITE-ProRule" id="PRU00175"/>
    </source>
</evidence>
<dbReference type="PANTHER" id="PTHR13063:SF10">
    <property type="entry name" value="NITRIC OXIDE SYNTHASE-INTERACTING PROTEIN"/>
    <property type="match status" value="1"/>
</dbReference>
<dbReference type="EMBL" id="JAAAIP010000849">
    <property type="protein sequence ID" value="KAG0312066.1"/>
    <property type="molecule type" value="Genomic_DNA"/>
</dbReference>
<keyword evidence="1" id="KW-0863">Zinc-finger</keyword>
<evidence type="ECO:0000259" key="2">
    <source>
        <dbReference type="PROSITE" id="PS50089"/>
    </source>
</evidence>
<reference evidence="3" key="1">
    <citation type="journal article" date="2020" name="Fungal Divers.">
        <title>Resolving the Mortierellaceae phylogeny through synthesis of multi-gene phylogenetics and phylogenomics.</title>
        <authorList>
            <person name="Vandepol N."/>
            <person name="Liber J."/>
            <person name="Desiro A."/>
            <person name="Na H."/>
            <person name="Kennedy M."/>
            <person name="Barry K."/>
            <person name="Grigoriev I.V."/>
            <person name="Miller A.N."/>
            <person name="O'Donnell K."/>
            <person name="Stajich J.E."/>
            <person name="Bonito G."/>
        </authorList>
    </citation>
    <scope>NUCLEOTIDE SEQUENCE</scope>
    <source>
        <strain evidence="3">REB-010B</strain>
    </source>
</reference>
<dbReference type="InterPro" id="IPR001841">
    <property type="entry name" value="Znf_RING"/>
</dbReference>
<accession>A0A9P6UMU4</accession>
<dbReference type="InterPro" id="IPR013083">
    <property type="entry name" value="Znf_RING/FYVE/PHD"/>
</dbReference>
<dbReference type="Proteomes" id="UP000738325">
    <property type="component" value="Unassembled WGS sequence"/>
</dbReference>
<proteinExistence type="predicted"/>
<evidence type="ECO:0000313" key="4">
    <source>
        <dbReference type="Proteomes" id="UP000738325"/>
    </source>
</evidence>
<dbReference type="OrthoDB" id="116827at2759"/>
<evidence type="ECO:0000313" key="3">
    <source>
        <dbReference type="EMBL" id="KAG0312066.1"/>
    </source>
</evidence>
<gene>
    <name evidence="3" type="ORF">BGZ99_009740</name>
</gene>
<dbReference type="PANTHER" id="PTHR13063">
    <property type="entry name" value="ENOS INTERACTING PROTEIN"/>
    <property type="match status" value="1"/>
</dbReference>
<organism evidence="3 4">
    <name type="scientific">Dissophora globulifera</name>
    <dbReference type="NCBI Taxonomy" id="979702"/>
    <lineage>
        <taxon>Eukaryota</taxon>
        <taxon>Fungi</taxon>
        <taxon>Fungi incertae sedis</taxon>
        <taxon>Mucoromycota</taxon>
        <taxon>Mortierellomycotina</taxon>
        <taxon>Mortierellomycetes</taxon>
        <taxon>Mortierellales</taxon>
        <taxon>Mortierellaceae</taxon>
        <taxon>Dissophora</taxon>
    </lineage>
</organism>
<dbReference type="PROSITE" id="PS50089">
    <property type="entry name" value="ZF_RING_2"/>
    <property type="match status" value="1"/>
</dbReference>
<dbReference type="Pfam" id="PF04641">
    <property type="entry name" value="Rtf2"/>
    <property type="match status" value="1"/>
</dbReference>
<feature type="non-terminal residue" evidence="3">
    <location>
        <position position="1"/>
    </location>
</feature>
<dbReference type="GO" id="GO:0008270">
    <property type="term" value="F:zinc ion binding"/>
    <property type="evidence" value="ECO:0007669"/>
    <property type="project" value="UniProtKB-KW"/>
</dbReference>
<dbReference type="SUPFAM" id="SSF57850">
    <property type="entry name" value="RING/U-box"/>
    <property type="match status" value="1"/>
</dbReference>
<feature type="domain" description="RING-type" evidence="2">
    <location>
        <begin position="22"/>
        <end position="63"/>
    </location>
</feature>
<keyword evidence="1" id="KW-0862">Zinc</keyword>
<name>A0A9P6UMU4_9FUNG</name>
<dbReference type="SMART" id="SM00184">
    <property type="entry name" value="RING"/>
    <property type="match status" value="1"/>
</dbReference>
<dbReference type="AlphaFoldDB" id="A0A9P6UMU4"/>
<dbReference type="InterPro" id="IPR016818">
    <property type="entry name" value="NOSIP"/>
</dbReference>
<dbReference type="GO" id="GO:0061630">
    <property type="term" value="F:ubiquitin protein ligase activity"/>
    <property type="evidence" value="ECO:0007669"/>
    <property type="project" value="InterPro"/>
</dbReference>
<dbReference type="GO" id="GO:0005634">
    <property type="term" value="C:nucleus"/>
    <property type="evidence" value="ECO:0007669"/>
    <property type="project" value="TreeGrafter"/>
</dbReference>
<keyword evidence="1" id="KW-0479">Metal-binding</keyword>
<dbReference type="Gene3D" id="3.30.40.10">
    <property type="entry name" value="Zinc/RING finger domain, C3HC4 (zinc finger)"/>
    <property type="match status" value="1"/>
</dbReference>
<sequence>FETAMEDYDESETKQAKVSSICPICRKGFTNTTQLSILRPCGHVFCGSCCDKFVKKDGKCQTCAHKIKAKDVIVMRGEGSGFSGGGAKEARRFDVAFQ</sequence>
<protein>
    <recommendedName>
        <fullName evidence="2">RING-type domain-containing protein</fullName>
    </recommendedName>
</protein>
<comment type="caution">
    <text evidence="3">The sequence shown here is derived from an EMBL/GenBank/DDBJ whole genome shotgun (WGS) entry which is preliminary data.</text>
</comment>
<keyword evidence="4" id="KW-1185">Reference proteome</keyword>